<dbReference type="OrthoDB" id="1393025at2"/>
<dbReference type="InterPro" id="IPR036680">
    <property type="entry name" value="SPOR-like_sf"/>
</dbReference>
<keyword evidence="1" id="KW-0732">Signal</keyword>
<name>A0A1V6LT92_9FLAO</name>
<proteinExistence type="predicted"/>
<organism evidence="3 4">
    <name type="scientific">Croceivirga radicis</name>
    <dbReference type="NCBI Taxonomy" id="1929488"/>
    <lineage>
        <taxon>Bacteria</taxon>
        <taxon>Pseudomonadati</taxon>
        <taxon>Bacteroidota</taxon>
        <taxon>Flavobacteriia</taxon>
        <taxon>Flavobacteriales</taxon>
        <taxon>Flavobacteriaceae</taxon>
        <taxon>Croceivirga</taxon>
    </lineage>
</organism>
<feature type="chain" id="PRO_5012393028" description="SPOR domain-containing protein" evidence="1">
    <location>
        <begin position="29"/>
        <end position="555"/>
    </location>
</feature>
<dbReference type="GO" id="GO:0042834">
    <property type="term" value="F:peptidoglycan binding"/>
    <property type="evidence" value="ECO:0007669"/>
    <property type="project" value="InterPro"/>
</dbReference>
<dbReference type="RefSeq" id="WP_080318438.1">
    <property type="nucleotide sequence ID" value="NZ_MTBC01000003.1"/>
</dbReference>
<feature type="signal peptide" evidence="1">
    <location>
        <begin position="1"/>
        <end position="28"/>
    </location>
</feature>
<dbReference type="Pfam" id="PF05036">
    <property type="entry name" value="SPOR"/>
    <property type="match status" value="1"/>
</dbReference>
<evidence type="ECO:0000259" key="2">
    <source>
        <dbReference type="PROSITE" id="PS51724"/>
    </source>
</evidence>
<dbReference type="SUPFAM" id="SSF110997">
    <property type="entry name" value="Sporulation related repeat"/>
    <property type="match status" value="1"/>
</dbReference>
<dbReference type="EMBL" id="MTBC01000003">
    <property type="protein sequence ID" value="OQD43329.1"/>
    <property type="molecule type" value="Genomic_DNA"/>
</dbReference>
<evidence type="ECO:0000313" key="4">
    <source>
        <dbReference type="Proteomes" id="UP000191680"/>
    </source>
</evidence>
<dbReference type="NCBIfam" id="TIGR03519">
    <property type="entry name" value="T9SS_PorP_fam"/>
    <property type="match status" value="1"/>
</dbReference>
<gene>
    <name evidence="3" type="ORF">BUL40_05710</name>
</gene>
<evidence type="ECO:0000256" key="1">
    <source>
        <dbReference type="SAM" id="SignalP"/>
    </source>
</evidence>
<dbReference type="Proteomes" id="UP000191680">
    <property type="component" value="Unassembled WGS sequence"/>
</dbReference>
<dbReference type="PROSITE" id="PS51724">
    <property type="entry name" value="SPOR"/>
    <property type="match status" value="1"/>
</dbReference>
<reference evidence="3 4" key="1">
    <citation type="submission" date="2016-12" db="EMBL/GenBank/DDBJ databases">
        <authorList>
            <person name="Song W.-J."/>
            <person name="Kurnit D.M."/>
        </authorList>
    </citation>
    <scope>NUCLEOTIDE SEQUENCE [LARGE SCALE GENOMIC DNA]</scope>
    <source>
        <strain evidence="3 4">HSG9</strain>
    </source>
</reference>
<sequence>MKTSINPVSRLALVALMWLAFAPNMVKAQETTNNYNVVSPFHNQLFFNRFMINPTYSLVRENKSYLNVLLRNQYAGYQDNNQNYYLGFSNKLDKNTALGLGMYGQWSGVIQEFGFNANYATGVALGEKSALTFGANIKYMSIGLDKNRTVANENDPLILEATKQNKIAIEPGINLSVGGFDFGLHMIDMVSYNQTSDEIVTNLGLEGMRSTVQYTHKFENNRGIFEDGRVMPLVQVGKTTEGEMTYTGSLLLDLPKFGWLQGTYDKKYGFSSGIGFNLNKKLSLGYVMGKNFSNTGENLGWNHELSLAYSFKDDLRGTGINVNIAESGSSEDARVDEIVRNYEEQLHSLKEQMREEAVLEDTDGLAYENRLVLDQLILRQDSIEKARDRMFEKRFETMVRLIRHEVKQILDRPEPVRKEKKQYYGSRLAENNTKKAIEKTTKKPFKRDYDDSFIRQHKNADNVGVKSGYYVIANVFKNKTYLNNFMSNLREQGLDAKKFYNKENGLYYVYLADFNSKEDASLAMTSNLDGSYSDDKWVMEVYNNPVATAEVTFTE</sequence>
<dbReference type="InterPro" id="IPR007730">
    <property type="entry name" value="SPOR-like_dom"/>
</dbReference>
<dbReference type="AlphaFoldDB" id="A0A1V6LT92"/>
<dbReference type="Gene3D" id="3.30.70.1070">
    <property type="entry name" value="Sporulation related repeat"/>
    <property type="match status" value="1"/>
</dbReference>
<comment type="caution">
    <text evidence="3">The sequence shown here is derived from an EMBL/GenBank/DDBJ whole genome shotgun (WGS) entry which is preliminary data.</text>
</comment>
<protein>
    <recommendedName>
        <fullName evidence="2">SPOR domain-containing protein</fullName>
    </recommendedName>
</protein>
<dbReference type="Pfam" id="PF11751">
    <property type="entry name" value="PorP_SprF"/>
    <property type="match status" value="1"/>
</dbReference>
<feature type="domain" description="SPOR" evidence="2">
    <location>
        <begin position="463"/>
        <end position="540"/>
    </location>
</feature>
<dbReference type="InterPro" id="IPR019861">
    <property type="entry name" value="PorP/SprF_Bacteroidetes"/>
</dbReference>
<accession>A0A1V6LT92</accession>
<evidence type="ECO:0000313" key="3">
    <source>
        <dbReference type="EMBL" id="OQD43329.1"/>
    </source>
</evidence>
<keyword evidence="4" id="KW-1185">Reference proteome</keyword>